<accession>B5E9A7</accession>
<keyword evidence="7" id="KW-1185">Reference proteome</keyword>
<dbReference type="PANTHER" id="PTHR43701">
    <property type="entry name" value="MEMBRANE TRANSPORTER PROTEIN MJ0441-RELATED"/>
    <property type="match status" value="1"/>
</dbReference>
<evidence type="ECO:0000256" key="4">
    <source>
        <dbReference type="ARBA" id="ARBA00023136"/>
    </source>
</evidence>
<evidence type="ECO:0000256" key="2">
    <source>
        <dbReference type="ARBA" id="ARBA00022692"/>
    </source>
</evidence>
<evidence type="ECO:0000256" key="1">
    <source>
        <dbReference type="ARBA" id="ARBA00004141"/>
    </source>
</evidence>
<gene>
    <name evidence="6" type="ordered locus">Gbem_1631</name>
</gene>
<dbReference type="Proteomes" id="UP000008825">
    <property type="component" value="Chromosome"/>
</dbReference>
<dbReference type="Pfam" id="PF01925">
    <property type="entry name" value="TauE"/>
    <property type="match status" value="1"/>
</dbReference>
<keyword evidence="2 5" id="KW-0812">Transmembrane</keyword>
<dbReference type="KEGG" id="gbm:Gbem_1631"/>
<dbReference type="InterPro" id="IPR002781">
    <property type="entry name" value="TM_pro_TauE-like"/>
</dbReference>
<evidence type="ECO:0000256" key="5">
    <source>
        <dbReference type="RuleBase" id="RU363041"/>
    </source>
</evidence>
<feature type="transmembrane region" description="Helical" evidence="5">
    <location>
        <begin position="197"/>
        <end position="219"/>
    </location>
</feature>
<dbReference type="HOGENOM" id="CLU_996949_0_0_7"/>
<keyword evidence="4 5" id="KW-0472">Membrane</keyword>
<comment type="similarity">
    <text evidence="5">Belongs to the 4-toluene sulfonate uptake permease (TSUP) (TC 2.A.102) family.</text>
</comment>
<proteinExistence type="inferred from homology"/>
<dbReference type="PANTHER" id="PTHR43701:SF12">
    <property type="entry name" value="MEMBRANE TRANSPORTER PROTEIN YTNM-RELATED"/>
    <property type="match status" value="1"/>
</dbReference>
<evidence type="ECO:0000313" key="6">
    <source>
        <dbReference type="EMBL" id="ACH38649.2"/>
    </source>
</evidence>
<feature type="transmembrane region" description="Helical" evidence="5">
    <location>
        <begin position="78"/>
        <end position="98"/>
    </location>
</feature>
<organism evidence="6 7">
    <name type="scientific">Citrifermentans bemidjiense (strain ATCC BAA-1014 / DSM 16622 / JCM 12645 / Bem)</name>
    <name type="common">Geobacter bemidjiensis</name>
    <dbReference type="NCBI Taxonomy" id="404380"/>
    <lineage>
        <taxon>Bacteria</taxon>
        <taxon>Pseudomonadati</taxon>
        <taxon>Thermodesulfobacteriota</taxon>
        <taxon>Desulfuromonadia</taxon>
        <taxon>Geobacterales</taxon>
        <taxon>Geobacteraceae</taxon>
        <taxon>Citrifermentans</taxon>
    </lineage>
</organism>
<sequence>METAYLVLAAITMEFIDSSMGMMYGTVLSPLLIIMNYDVKNVVPSLLISQALGGFIASWRHHHHKNANLNSGTTDHQIATTIIWFGVFASAVGVMLSVRIPVKILNTYIGILVTLIGSMILLGRSIVLTNGKIYLLGFVSAFNKALSGGGFGPLVAGGQLVLSNRCEKGAIASTDFAEAPICLISFLIWIGINGFPPLALCMPLAAGAVVGGFLGPHWLSTIQDREKLKKTLGVLVLFEGIWVLYKVWS</sequence>
<dbReference type="STRING" id="404380.Gbem_1631"/>
<keyword evidence="3 5" id="KW-1133">Transmembrane helix</keyword>
<dbReference type="GO" id="GO:0005886">
    <property type="term" value="C:plasma membrane"/>
    <property type="evidence" value="ECO:0007669"/>
    <property type="project" value="UniProtKB-SubCell"/>
</dbReference>
<dbReference type="EMBL" id="CP001124">
    <property type="protein sequence ID" value="ACH38649.2"/>
    <property type="molecule type" value="Genomic_DNA"/>
</dbReference>
<reference evidence="6 7" key="2">
    <citation type="journal article" date="2010" name="BMC Genomics">
        <title>The genome of Geobacter bemidjiensis, exemplar for the subsurface clade of Geobacter species that predominate in Fe(III)-reducing subsurface environments.</title>
        <authorList>
            <person name="Aklujkar M."/>
            <person name="Young N.D."/>
            <person name="Holmes D."/>
            <person name="Chavan M."/>
            <person name="Risso C."/>
            <person name="Kiss H.E."/>
            <person name="Han C.S."/>
            <person name="Land M.L."/>
            <person name="Lovley D.R."/>
        </authorList>
    </citation>
    <scope>NUCLEOTIDE SEQUENCE [LARGE SCALE GENOMIC DNA]</scope>
    <source>
        <strain evidence="7">ATCC BAA-1014 / DSM 16622 / JCM 12645 / Bem</strain>
    </source>
</reference>
<dbReference type="AlphaFoldDB" id="B5E9A7"/>
<feature type="transmembrane region" description="Helical" evidence="5">
    <location>
        <begin position="231"/>
        <end position="248"/>
    </location>
</feature>
<comment type="subcellular location">
    <subcellularLocation>
        <location evidence="5">Cell membrane</location>
        <topology evidence="5">Multi-pass membrane protein</topology>
    </subcellularLocation>
    <subcellularLocation>
        <location evidence="1">Membrane</location>
        <topology evidence="1">Multi-pass membrane protein</topology>
    </subcellularLocation>
</comment>
<name>B5E9A7_CITBB</name>
<feature type="transmembrane region" description="Helical" evidence="5">
    <location>
        <begin position="169"/>
        <end position="191"/>
    </location>
</feature>
<dbReference type="RefSeq" id="WP_012530065.1">
    <property type="nucleotide sequence ID" value="NC_011146.1"/>
</dbReference>
<dbReference type="OrthoDB" id="5413082at2"/>
<protein>
    <recommendedName>
        <fullName evidence="5">Probable membrane transporter protein</fullName>
    </recommendedName>
</protein>
<feature type="transmembrane region" description="Helical" evidence="5">
    <location>
        <begin position="6"/>
        <end position="34"/>
    </location>
</feature>
<evidence type="ECO:0000256" key="3">
    <source>
        <dbReference type="ARBA" id="ARBA00022989"/>
    </source>
</evidence>
<feature type="transmembrane region" description="Helical" evidence="5">
    <location>
        <begin position="133"/>
        <end position="157"/>
    </location>
</feature>
<reference evidence="6 7" key="1">
    <citation type="submission" date="2008-07" db="EMBL/GenBank/DDBJ databases">
        <title>Complete sequence of Geobacter bemidjiensis BEM.</title>
        <authorList>
            <consortium name="US DOE Joint Genome Institute"/>
            <person name="Lucas S."/>
            <person name="Copeland A."/>
            <person name="Lapidus A."/>
            <person name="Glavina del Rio T."/>
            <person name="Dalin E."/>
            <person name="Tice H."/>
            <person name="Bruce D."/>
            <person name="Goodwin L."/>
            <person name="Pitluck S."/>
            <person name="Kiss H."/>
            <person name="Brettin T."/>
            <person name="Detter J.C."/>
            <person name="Han C."/>
            <person name="Kuske C.R."/>
            <person name="Schmutz J."/>
            <person name="Larimer F."/>
            <person name="Land M."/>
            <person name="Hauser L."/>
            <person name="Kyrpides N."/>
            <person name="Lykidis A."/>
            <person name="Lovley D."/>
            <person name="Richardson P."/>
        </authorList>
    </citation>
    <scope>NUCLEOTIDE SEQUENCE [LARGE SCALE GENOMIC DNA]</scope>
    <source>
        <strain evidence="7">ATCC BAA-1014 / DSM 16622 / JCM 12645 / Bem</strain>
    </source>
</reference>
<dbReference type="InterPro" id="IPR051598">
    <property type="entry name" value="TSUP/Inactive_protease-like"/>
</dbReference>
<feature type="transmembrane region" description="Helical" evidence="5">
    <location>
        <begin position="41"/>
        <end position="58"/>
    </location>
</feature>
<keyword evidence="5" id="KW-1003">Cell membrane</keyword>
<evidence type="ECO:0000313" key="7">
    <source>
        <dbReference type="Proteomes" id="UP000008825"/>
    </source>
</evidence>
<feature type="transmembrane region" description="Helical" evidence="5">
    <location>
        <begin position="105"/>
        <end position="127"/>
    </location>
</feature>
<dbReference type="eggNOG" id="COG0730">
    <property type="taxonomic scope" value="Bacteria"/>
</dbReference>